<feature type="transmembrane region" description="Helical" evidence="1">
    <location>
        <begin position="130"/>
        <end position="150"/>
    </location>
</feature>
<evidence type="ECO:0000313" key="2">
    <source>
        <dbReference type="EMBL" id="OGZ31817.1"/>
    </source>
</evidence>
<proteinExistence type="predicted"/>
<reference evidence="2 3" key="1">
    <citation type="journal article" date="2016" name="Nat. Commun.">
        <title>Thousands of microbial genomes shed light on interconnected biogeochemical processes in an aquifer system.</title>
        <authorList>
            <person name="Anantharaman K."/>
            <person name="Brown C.T."/>
            <person name="Hug L.A."/>
            <person name="Sharon I."/>
            <person name="Castelle C.J."/>
            <person name="Probst A.J."/>
            <person name="Thomas B.C."/>
            <person name="Singh A."/>
            <person name="Wilkins M.J."/>
            <person name="Karaoz U."/>
            <person name="Brodie E.L."/>
            <person name="Williams K.H."/>
            <person name="Hubbard S.S."/>
            <person name="Banfield J.F."/>
        </authorList>
    </citation>
    <scope>NUCLEOTIDE SEQUENCE [LARGE SCALE GENOMIC DNA]</scope>
</reference>
<name>A0A1G2F1K4_9BACT</name>
<comment type="caution">
    <text evidence="2">The sequence shown here is derived from an EMBL/GenBank/DDBJ whole genome shotgun (WGS) entry which is preliminary data.</text>
</comment>
<organism evidence="2 3">
    <name type="scientific">Candidatus Portnoybacteria bacterium RBG_13_40_8</name>
    <dbReference type="NCBI Taxonomy" id="1801990"/>
    <lineage>
        <taxon>Bacteria</taxon>
        <taxon>Candidatus Portnoyibacteriota</taxon>
    </lineage>
</organism>
<dbReference type="Proteomes" id="UP000177810">
    <property type="component" value="Unassembled WGS sequence"/>
</dbReference>
<keyword evidence="1" id="KW-1133">Transmembrane helix</keyword>
<feature type="transmembrane region" description="Helical" evidence="1">
    <location>
        <begin position="6"/>
        <end position="25"/>
    </location>
</feature>
<evidence type="ECO:0008006" key="4">
    <source>
        <dbReference type="Google" id="ProtNLM"/>
    </source>
</evidence>
<gene>
    <name evidence="2" type="ORF">A2V69_00980</name>
</gene>
<feature type="transmembrane region" description="Helical" evidence="1">
    <location>
        <begin position="67"/>
        <end position="85"/>
    </location>
</feature>
<accession>A0A1G2F1K4</accession>
<dbReference type="STRING" id="1801990.A2V69_00980"/>
<keyword evidence="1" id="KW-0472">Membrane</keyword>
<dbReference type="EMBL" id="MHMT01000032">
    <property type="protein sequence ID" value="OGZ31817.1"/>
    <property type="molecule type" value="Genomic_DNA"/>
</dbReference>
<sequence>MKIFPIIFYIIVLLFVQIGILPHLVIFNAYPNLILLSIISLSILRGWKKTLPWIISGGLFMDFYSLHNILGISLVTLLITAYISYFLSQNTFKKATFLSLFLVFLISIIIYYVSLIVLSEIFGINFDFRFLNFIIEIIYNLIFAIPIFYLTKKYARFWKI</sequence>
<keyword evidence="1" id="KW-0812">Transmembrane</keyword>
<evidence type="ECO:0000256" key="1">
    <source>
        <dbReference type="SAM" id="Phobius"/>
    </source>
</evidence>
<feature type="transmembrane region" description="Helical" evidence="1">
    <location>
        <begin position="97"/>
        <end position="118"/>
    </location>
</feature>
<protein>
    <recommendedName>
        <fullName evidence="4">Rod shape-determining protein MreD</fullName>
    </recommendedName>
</protein>
<dbReference type="AlphaFoldDB" id="A0A1G2F1K4"/>
<evidence type="ECO:0000313" key="3">
    <source>
        <dbReference type="Proteomes" id="UP000177810"/>
    </source>
</evidence>